<comment type="caution">
    <text evidence="1">The sequence shown here is derived from an EMBL/GenBank/DDBJ whole genome shotgun (WGS) entry which is preliminary data.</text>
</comment>
<reference evidence="1" key="1">
    <citation type="submission" date="2019-03" db="EMBL/GenBank/DDBJ databases">
        <title>Single cell metagenomics reveals metabolic interactions within the superorganism composed of flagellate Streblomastix strix and complex community of Bacteroidetes bacteria on its surface.</title>
        <authorList>
            <person name="Treitli S.C."/>
            <person name="Kolisko M."/>
            <person name="Husnik F."/>
            <person name="Keeling P."/>
            <person name="Hampl V."/>
        </authorList>
    </citation>
    <scope>NUCLEOTIDE SEQUENCE</scope>
    <source>
        <strain evidence="1">STM</strain>
    </source>
</reference>
<accession>A0A5J4SAF0</accession>
<protein>
    <submittedName>
        <fullName evidence="1">Uncharacterized protein</fullName>
    </submittedName>
</protein>
<organism evidence="1">
    <name type="scientific">termite gut metagenome</name>
    <dbReference type="NCBI Taxonomy" id="433724"/>
    <lineage>
        <taxon>unclassified sequences</taxon>
        <taxon>metagenomes</taxon>
        <taxon>organismal metagenomes</taxon>
    </lineage>
</organism>
<proteinExistence type="predicted"/>
<dbReference type="EMBL" id="SNRY01000339">
    <property type="protein sequence ID" value="KAA6342223.1"/>
    <property type="molecule type" value="Genomic_DNA"/>
</dbReference>
<name>A0A5J4SAF0_9ZZZZ</name>
<gene>
    <name evidence="1" type="ORF">EZS27_010021</name>
</gene>
<sequence>MTDQEFYTNVGYLANPIRETNIEAEMHPRRQQSFITDYASWTNNYPLPTNTTVRPYYIWDEDTNKYGLELRVYFVSNENMPQSLYNMLEPRKVQNRPGYENWKRRISINGNITPLLQVGFVLGTPQDENRIRALIPAQFVNDFNHGYNL</sequence>
<evidence type="ECO:0000313" key="1">
    <source>
        <dbReference type="EMBL" id="KAA6342223.1"/>
    </source>
</evidence>
<dbReference type="AlphaFoldDB" id="A0A5J4SAF0"/>